<dbReference type="Proteomes" id="UP000410984">
    <property type="component" value="Unassembled WGS sequence"/>
</dbReference>
<keyword evidence="4" id="KW-1185">Reference proteome</keyword>
<sequence>MLDGLQLDPALAGRLSFRPRLPDRAPLPPGRQPLGLFAERDAVLVVPEGIDASRPTPLVVLFHGGGGSAERILPMLEAHAQARGFLLLAPQSLFPTWDLVIAGNGPDRERLDQALARVSAHVLIDPRRLAFAGHSDGGSYALSMGLTNGDLASHVIISSAGFLTVQMQAGAPRLFLSHGRQDEQIPIDRSARVHARKLREAGYDLTYVEYDGPHAWNPDVVSRAVSFFLDEAAPGSVEAAAE</sequence>
<dbReference type="AlphaFoldDB" id="A0A509EDM0"/>
<dbReference type="PANTHER" id="PTHR43037:SF5">
    <property type="entry name" value="FERULOYL ESTERASE"/>
    <property type="match status" value="1"/>
</dbReference>
<dbReference type="InterPro" id="IPR050955">
    <property type="entry name" value="Plant_Biomass_Hydrol_Est"/>
</dbReference>
<dbReference type="GO" id="GO:0016787">
    <property type="term" value="F:hydrolase activity"/>
    <property type="evidence" value="ECO:0007669"/>
    <property type="project" value="UniProtKB-KW"/>
</dbReference>
<dbReference type="Gene3D" id="3.40.50.1820">
    <property type="entry name" value="alpha/beta hydrolase"/>
    <property type="match status" value="1"/>
</dbReference>
<name>A0A509EDM0_9HYPH</name>
<proteinExistence type="predicted"/>
<dbReference type="EMBL" id="CABFPH010000040">
    <property type="protein sequence ID" value="VUD72396.1"/>
    <property type="molecule type" value="Genomic_DNA"/>
</dbReference>
<evidence type="ECO:0000256" key="1">
    <source>
        <dbReference type="ARBA" id="ARBA00022729"/>
    </source>
</evidence>
<dbReference type="PANTHER" id="PTHR43037">
    <property type="entry name" value="UNNAMED PRODUCT-RELATED"/>
    <property type="match status" value="1"/>
</dbReference>
<evidence type="ECO:0000256" key="2">
    <source>
        <dbReference type="ARBA" id="ARBA00022801"/>
    </source>
</evidence>
<reference evidence="3 4" key="1">
    <citation type="submission" date="2019-06" db="EMBL/GenBank/DDBJ databases">
        <authorList>
            <person name="Rodrigo-Torres L."/>
            <person name="Arahal R. D."/>
            <person name="Lucena T."/>
        </authorList>
    </citation>
    <scope>NUCLEOTIDE SEQUENCE [LARGE SCALE GENOMIC DNA]</scope>
    <source>
        <strain evidence="3 4">SB0023/3</strain>
    </source>
</reference>
<dbReference type="InterPro" id="IPR029058">
    <property type="entry name" value="AB_hydrolase_fold"/>
</dbReference>
<accession>A0A509EDM0</accession>
<protein>
    <recommendedName>
        <fullName evidence="5">Phospholipase/carboxylesterase/thioesterase domain-containing protein</fullName>
    </recommendedName>
</protein>
<evidence type="ECO:0000313" key="3">
    <source>
        <dbReference type="EMBL" id="VUD72396.1"/>
    </source>
</evidence>
<gene>
    <name evidence="3" type="ORF">MET9862_02994</name>
</gene>
<evidence type="ECO:0000313" key="4">
    <source>
        <dbReference type="Proteomes" id="UP000410984"/>
    </source>
</evidence>
<organism evidence="3 4">
    <name type="scientific">Methylobacterium symbioticum</name>
    <dbReference type="NCBI Taxonomy" id="2584084"/>
    <lineage>
        <taxon>Bacteria</taxon>
        <taxon>Pseudomonadati</taxon>
        <taxon>Pseudomonadota</taxon>
        <taxon>Alphaproteobacteria</taxon>
        <taxon>Hyphomicrobiales</taxon>
        <taxon>Methylobacteriaceae</taxon>
        <taxon>Methylobacterium</taxon>
    </lineage>
</organism>
<dbReference type="SUPFAM" id="SSF53474">
    <property type="entry name" value="alpha/beta-Hydrolases"/>
    <property type="match status" value="1"/>
</dbReference>
<dbReference type="RefSeq" id="WP_142583725.1">
    <property type="nucleotide sequence ID" value="NZ_CABFPH010000040.1"/>
</dbReference>
<keyword evidence="1" id="KW-0732">Signal</keyword>
<evidence type="ECO:0008006" key="5">
    <source>
        <dbReference type="Google" id="ProtNLM"/>
    </source>
</evidence>
<keyword evidence="2" id="KW-0378">Hydrolase</keyword>
<dbReference type="OrthoDB" id="9805640at2"/>